<comment type="similarity">
    <text evidence="2">Belongs to the FliN/MopA/SpaO family.</text>
</comment>
<dbReference type="HOGENOM" id="CLU_097058_1_0_0"/>
<sequence length="184" mass="20412">MPEETKENLEGIEEEKKLKKEPEGSENPEDSGDMSPDELMAMWEEALKEAQVKEAQAKEAEAKEAQAKETSALSKKETPSSQPAKLEELSPAQRTGAYPELEFILDIPLEISAEIGRTKMLIRDLLKLNQGSIIELEKFAGEPVEIYVNGKLMAKGEVVVVNDKFGVRITEIISAQERVKKLGS</sequence>
<gene>
    <name evidence="10" type="ordered locus">TOPB45_1335</name>
</gene>
<dbReference type="PATRIC" id="fig|795359.3.peg.1356"/>
<dbReference type="PANTHER" id="PTHR43484">
    <property type="match status" value="1"/>
</dbReference>
<evidence type="ECO:0000256" key="2">
    <source>
        <dbReference type="ARBA" id="ARBA00009226"/>
    </source>
</evidence>
<evidence type="ECO:0000256" key="8">
    <source>
        <dbReference type="SAM" id="MobiDB-lite"/>
    </source>
</evidence>
<dbReference type="eggNOG" id="COG1886">
    <property type="taxonomic scope" value="Bacteria"/>
</dbReference>
<feature type="domain" description="Flagellar motor switch protein FliN-like C-terminal" evidence="9">
    <location>
        <begin position="104"/>
        <end position="173"/>
    </location>
</feature>
<dbReference type="GO" id="GO:0009425">
    <property type="term" value="C:bacterial-type flagellum basal body"/>
    <property type="evidence" value="ECO:0007669"/>
    <property type="project" value="InterPro"/>
</dbReference>
<evidence type="ECO:0000259" key="9">
    <source>
        <dbReference type="Pfam" id="PF01052"/>
    </source>
</evidence>
<dbReference type="InterPro" id="IPR001172">
    <property type="entry name" value="FliN_T3SS_HrcQb"/>
</dbReference>
<dbReference type="GO" id="GO:0071973">
    <property type="term" value="P:bacterial-type flagellum-dependent cell motility"/>
    <property type="evidence" value="ECO:0007669"/>
    <property type="project" value="InterPro"/>
</dbReference>
<feature type="region of interest" description="Disordered" evidence="8">
    <location>
        <begin position="1"/>
        <end position="93"/>
    </location>
</feature>
<name>F8C2L9_THEGP</name>
<evidence type="ECO:0000256" key="1">
    <source>
        <dbReference type="ARBA" id="ARBA00004413"/>
    </source>
</evidence>
<evidence type="ECO:0000256" key="3">
    <source>
        <dbReference type="ARBA" id="ARBA00021897"/>
    </source>
</evidence>
<evidence type="ECO:0000256" key="6">
    <source>
        <dbReference type="ARBA" id="ARBA00022779"/>
    </source>
</evidence>
<evidence type="ECO:0000256" key="7">
    <source>
        <dbReference type="ARBA" id="ARBA00023136"/>
    </source>
</evidence>
<evidence type="ECO:0000256" key="4">
    <source>
        <dbReference type="ARBA" id="ARBA00022475"/>
    </source>
</evidence>
<dbReference type="AlphaFoldDB" id="F8C2L9"/>
<keyword evidence="4" id="KW-1003">Cell membrane</keyword>
<organism evidence="10 11">
    <name type="scientific">Thermodesulfobacterium geofontis (strain OPF15)</name>
    <dbReference type="NCBI Taxonomy" id="795359"/>
    <lineage>
        <taxon>Bacteria</taxon>
        <taxon>Pseudomonadati</taxon>
        <taxon>Thermodesulfobacteriota</taxon>
        <taxon>Thermodesulfobacteria</taxon>
        <taxon>Thermodesulfobacteriales</taxon>
        <taxon>Thermodesulfobacteriaceae</taxon>
        <taxon>Thermodesulfobacterium</taxon>
    </lineage>
</organism>
<feature type="compositionally biased region" description="Acidic residues" evidence="8">
    <location>
        <begin position="24"/>
        <end position="36"/>
    </location>
</feature>
<evidence type="ECO:0000313" key="10">
    <source>
        <dbReference type="EMBL" id="AEH23416.1"/>
    </source>
</evidence>
<dbReference type="Pfam" id="PF01052">
    <property type="entry name" value="FliMN_C"/>
    <property type="match status" value="1"/>
</dbReference>
<dbReference type="SUPFAM" id="SSF101801">
    <property type="entry name" value="Surface presentation of antigens (SPOA)"/>
    <property type="match status" value="1"/>
</dbReference>
<dbReference type="GO" id="GO:0005886">
    <property type="term" value="C:plasma membrane"/>
    <property type="evidence" value="ECO:0007669"/>
    <property type="project" value="UniProtKB-SubCell"/>
</dbReference>
<feature type="compositionally biased region" description="Basic and acidic residues" evidence="8">
    <location>
        <begin position="45"/>
        <end position="67"/>
    </location>
</feature>
<dbReference type="InterPro" id="IPR051469">
    <property type="entry name" value="FliN/MopA/SpaO"/>
</dbReference>
<dbReference type="GO" id="GO:0006935">
    <property type="term" value="P:chemotaxis"/>
    <property type="evidence" value="ECO:0007669"/>
    <property type="project" value="UniProtKB-KW"/>
</dbReference>
<dbReference type="STRING" id="795359.TOPB45_1335"/>
<keyword evidence="10" id="KW-0966">Cell projection</keyword>
<dbReference type="GO" id="GO:0003774">
    <property type="term" value="F:cytoskeletal motor activity"/>
    <property type="evidence" value="ECO:0007669"/>
    <property type="project" value="InterPro"/>
</dbReference>
<evidence type="ECO:0000313" key="11">
    <source>
        <dbReference type="Proteomes" id="UP000006583"/>
    </source>
</evidence>
<dbReference type="PANTHER" id="PTHR43484:SF1">
    <property type="entry name" value="FLAGELLAR MOTOR SWITCH PROTEIN FLIN"/>
    <property type="match status" value="1"/>
</dbReference>
<dbReference type="InterPro" id="IPR001543">
    <property type="entry name" value="FliN-like_C"/>
</dbReference>
<reference evidence="10 11" key="1">
    <citation type="journal article" date="2013" name="Genome Announc.">
        <title>Complete genome sequence of the hyperthermophilic sulfate-reducing bacterium Thermodesulfobacterium geofontis OPF15T.</title>
        <authorList>
            <person name="Elkins J.G."/>
            <person name="Hamilton-Brehm S.D."/>
            <person name="Lucas S."/>
            <person name="Han J."/>
            <person name="Lapidus A."/>
            <person name="Cheng J.F."/>
            <person name="Goodwin L.A."/>
            <person name="Pitluck S."/>
            <person name="Peters L."/>
            <person name="Mikhailova N."/>
            <person name="Davenport K.W."/>
            <person name="Detter J.C."/>
            <person name="Han C.S."/>
            <person name="Tapia R."/>
            <person name="Land M.L."/>
            <person name="Hauser L."/>
            <person name="Kyrpides N.C."/>
            <person name="Ivanova N.N."/>
            <person name="Pagani I."/>
            <person name="Bruce D."/>
            <person name="Woyke T."/>
            <person name="Cottingham R.W."/>
        </authorList>
    </citation>
    <scope>NUCLEOTIDE SEQUENCE [LARGE SCALE GENOMIC DNA]</scope>
    <source>
        <strain evidence="10 11">OPF15</strain>
    </source>
</reference>
<protein>
    <recommendedName>
        <fullName evidence="3">Flagellar motor switch protein FliN</fullName>
    </recommendedName>
</protein>
<keyword evidence="10" id="KW-0282">Flagellum</keyword>
<evidence type="ECO:0000256" key="5">
    <source>
        <dbReference type="ARBA" id="ARBA00022500"/>
    </source>
</evidence>
<proteinExistence type="inferred from homology"/>
<comment type="subcellular location">
    <subcellularLocation>
        <location evidence="1">Cell membrane</location>
        <topology evidence="1">Peripheral membrane protein</topology>
        <orientation evidence="1">Cytoplasmic side</orientation>
    </subcellularLocation>
</comment>
<dbReference type="Proteomes" id="UP000006583">
    <property type="component" value="Chromosome"/>
</dbReference>
<keyword evidence="7" id="KW-0472">Membrane</keyword>
<accession>F8C2L9</accession>
<keyword evidence="6" id="KW-0283">Flagellar rotation</keyword>
<dbReference type="PRINTS" id="PR00956">
    <property type="entry name" value="FLGMOTORFLIN"/>
</dbReference>
<dbReference type="RefSeq" id="WP_013910114.1">
    <property type="nucleotide sequence ID" value="NC_015682.1"/>
</dbReference>
<dbReference type="EMBL" id="CP002829">
    <property type="protein sequence ID" value="AEH23416.1"/>
    <property type="molecule type" value="Genomic_DNA"/>
</dbReference>
<keyword evidence="5" id="KW-0145">Chemotaxis</keyword>
<dbReference type="InterPro" id="IPR036429">
    <property type="entry name" value="SpoA-like_sf"/>
</dbReference>
<keyword evidence="10" id="KW-0969">Cilium</keyword>
<feature type="compositionally biased region" description="Basic and acidic residues" evidence="8">
    <location>
        <begin position="1"/>
        <end position="23"/>
    </location>
</feature>
<dbReference type="InterPro" id="IPR012826">
    <property type="entry name" value="FliN"/>
</dbReference>
<keyword evidence="11" id="KW-1185">Reference proteome</keyword>
<dbReference type="NCBIfam" id="TIGR02480">
    <property type="entry name" value="fliN"/>
    <property type="match status" value="1"/>
</dbReference>
<dbReference type="KEGG" id="top:TOPB45_1335"/>
<dbReference type="Gene3D" id="2.30.330.10">
    <property type="entry name" value="SpoA-like"/>
    <property type="match status" value="1"/>
</dbReference>